<dbReference type="PROSITE" id="PS51354">
    <property type="entry name" value="GLUTAREDOXIN_2"/>
    <property type="match status" value="1"/>
</dbReference>
<gene>
    <name evidence="2" type="ORF">COA71_00940</name>
</gene>
<dbReference type="InterPro" id="IPR004045">
    <property type="entry name" value="Glutathione_S-Trfase_N"/>
</dbReference>
<proteinExistence type="predicted"/>
<dbReference type="InterPro" id="IPR036249">
    <property type="entry name" value="Thioredoxin-like_sf"/>
</dbReference>
<dbReference type="EMBL" id="NVWI01000001">
    <property type="protein sequence ID" value="PCJ43470.1"/>
    <property type="molecule type" value="Genomic_DNA"/>
</dbReference>
<sequence length="109" mass="12354">MSNFDLEQELTSAFTEEQTENTASPTLALYMTPICPYCIYVRSAASSLGLDIEMKNIYKQQHFDDLLAARNRATVPVLRISYPNGQQEEKWLPESMDIIAYLKGLKASD</sequence>
<dbReference type="Gene3D" id="3.40.30.10">
    <property type="entry name" value="Glutaredoxin"/>
    <property type="match status" value="1"/>
</dbReference>
<dbReference type="Proteomes" id="UP000228987">
    <property type="component" value="Unassembled WGS sequence"/>
</dbReference>
<protein>
    <submittedName>
        <fullName evidence="2">Glutaredoxin</fullName>
    </submittedName>
</protein>
<reference evidence="3" key="1">
    <citation type="submission" date="2017-08" db="EMBL/GenBank/DDBJ databases">
        <title>A dynamic microbial community with high functional redundancy inhabits the cold, oxic subseafloor aquifer.</title>
        <authorList>
            <person name="Tully B.J."/>
            <person name="Wheat C.G."/>
            <person name="Glazer B.T."/>
            <person name="Huber J.A."/>
        </authorList>
    </citation>
    <scope>NUCLEOTIDE SEQUENCE [LARGE SCALE GENOMIC DNA]</scope>
</reference>
<accession>A0A2A5CJ44</accession>
<comment type="caution">
    <text evidence="2">The sequence shown here is derived from an EMBL/GenBank/DDBJ whole genome shotgun (WGS) entry which is preliminary data.</text>
</comment>
<organism evidence="2 3">
    <name type="scientific">SAR86 cluster bacterium</name>
    <dbReference type="NCBI Taxonomy" id="2030880"/>
    <lineage>
        <taxon>Bacteria</taxon>
        <taxon>Pseudomonadati</taxon>
        <taxon>Pseudomonadota</taxon>
        <taxon>Gammaproteobacteria</taxon>
        <taxon>SAR86 cluster</taxon>
    </lineage>
</organism>
<dbReference type="Pfam" id="PF13417">
    <property type="entry name" value="GST_N_3"/>
    <property type="match status" value="1"/>
</dbReference>
<evidence type="ECO:0000259" key="1">
    <source>
        <dbReference type="PROSITE" id="PS50404"/>
    </source>
</evidence>
<dbReference type="PROSITE" id="PS50404">
    <property type="entry name" value="GST_NTER"/>
    <property type="match status" value="1"/>
</dbReference>
<dbReference type="CDD" id="cd00570">
    <property type="entry name" value="GST_N_family"/>
    <property type="match status" value="1"/>
</dbReference>
<feature type="domain" description="GST N-terminal" evidence="1">
    <location>
        <begin position="25"/>
        <end position="109"/>
    </location>
</feature>
<evidence type="ECO:0000313" key="3">
    <source>
        <dbReference type="Proteomes" id="UP000228987"/>
    </source>
</evidence>
<dbReference type="SUPFAM" id="SSF52833">
    <property type="entry name" value="Thioredoxin-like"/>
    <property type="match status" value="1"/>
</dbReference>
<dbReference type="AlphaFoldDB" id="A0A2A5CJ44"/>
<name>A0A2A5CJ44_9GAMM</name>
<evidence type="ECO:0000313" key="2">
    <source>
        <dbReference type="EMBL" id="PCJ43470.1"/>
    </source>
</evidence>